<dbReference type="PROSITE" id="PS50082">
    <property type="entry name" value="WD_REPEATS_2"/>
    <property type="match status" value="3"/>
</dbReference>
<dbReference type="InterPro" id="IPR015943">
    <property type="entry name" value="WD40/YVTN_repeat-like_dom_sf"/>
</dbReference>
<dbReference type="Proteomes" id="UP000799766">
    <property type="component" value="Unassembled WGS sequence"/>
</dbReference>
<feature type="domain" description="RWD" evidence="6">
    <location>
        <begin position="488"/>
        <end position="597"/>
    </location>
</feature>
<dbReference type="InterPro" id="IPR049567">
    <property type="entry name" value="WDR59-like"/>
</dbReference>
<dbReference type="SUPFAM" id="SSF50978">
    <property type="entry name" value="WD40 repeat-like"/>
    <property type="match status" value="1"/>
</dbReference>
<name>A0A6A6NT96_9PEZI</name>
<dbReference type="OrthoDB" id="311712at2759"/>
<dbReference type="Pfam" id="PF17120">
    <property type="entry name" value="zf-RING_16"/>
    <property type="match status" value="1"/>
</dbReference>
<keyword evidence="1 4" id="KW-0853">WD repeat</keyword>
<dbReference type="InterPro" id="IPR001680">
    <property type="entry name" value="WD40_rpt"/>
</dbReference>
<evidence type="ECO:0000313" key="8">
    <source>
        <dbReference type="Proteomes" id="UP000799766"/>
    </source>
</evidence>
<evidence type="ECO:0000256" key="4">
    <source>
        <dbReference type="PROSITE-ProRule" id="PRU00221"/>
    </source>
</evidence>
<evidence type="ECO:0000256" key="3">
    <source>
        <dbReference type="ARBA" id="ARBA00038452"/>
    </source>
</evidence>
<feature type="region of interest" description="Disordered" evidence="5">
    <location>
        <begin position="993"/>
        <end position="1084"/>
    </location>
</feature>
<dbReference type="GO" id="GO:0035591">
    <property type="term" value="F:signaling adaptor activity"/>
    <property type="evidence" value="ECO:0007669"/>
    <property type="project" value="TreeGrafter"/>
</dbReference>
<dbReference type="GO" id="GO:0035859">
    <property type="term" value="C:Seh1-associated complex"/>
    <property type="evidence" value="ECO:0007669"/>
    <property type="project" value="TreeGrafter"/>
</dbReference>
<feature type="compositionally biased region" description="Polar residues" evidence="5">
    <location>
        <begin position="772"/>
        <end position="790"/>
    </location>
</feature>
<feature type="compositionally biased region" description="Basic and acidic residues" evidence="5">
    <location>
        <begin position="1276"/>
        <end position="1289"/>
    </location>
</feature>
<proteinExistence type="inferred from homology"/>
<feature type="repeat" description="WD" evidence="4">
    <location>
        <begin position="172"/>
        <end position="203"/>
    </location>
</feature>
<feature type="compositionally biased region" description="Polar residues" evidence="5">
    <location>
        <begin position="1048"/>
        <end position="1063"/>
    </location>
</feature>
<feature type="region of interest" description="Disordered" evidence="5">
    <location>
        <begin position="1096"/>
        <end position="1149"/>
    </location>
</feature>
<evidence type="ECO:0000256" key="5">
    <source>
        <dbReference type="SAM" id="MobiDB-lite"/>
    </source>
</evidence>
<feature type="compositionally biased region" description="Low complexity" evidence="5">
    <location>
        <begin position="734"/>
        <end position="749"/>
    </location>
</feature>
<dbReference type="GO" id="GO:1904263">
    <property type="term" value="P:positive regulation of TORC1 signaling"/>
    <property type="evidence" value="ECO:0007669"/>
    <property type="project" value="TreeGrafter"/>
</dbReference>
<dbReference type="GO" id="GO:0034198">
    <property type="term" value="P:cellular response to amino acid starvation"/>
    <property type="evidence" value="ECO:0007669"/>
    <property type="project" value="TreeGrafter"/>
</dbReference>
<dbReference type="InterPro" id="IPR006575">
    <property type="entry name" value="RWD_dom"/>
</dbReference>
<evidence type="ECO:0000259" key="6">
    <source>
        <dbReference type="PROSITE" id="PS50908"/>
    </source>
</evidence>
<evidence type="ECO:0000256" key="1">
    <source>
        <dbReference type="ARBA" id="ARBA00022574"/>
    </source>
</evidence>
<dbReference type="PROSITE" id="PS50294">
    <property type="entry name" value="WD_REPEATS_REGION"/>
    <property type="match status" value="1"/>
</dbReference>
<feature type="compositionally biased region" description="Low complexity" evidence="5">
    <location>
        <begin position="1064"/>
        <end position="1073"/>
    </location>
</feature>
<feature type="repeat" description="WD" evidence="4">
    <location>
        <begin position="119"/>
        <end position="161"/>
    </location>
</feature>
<protein>
    <recommendedName>
        <fullName evidence="6">RWD domain-containing protein</fullName>
    </recommendedName>
</protein>
<dbReference type="InterPro" id="IPR036322">
    <property type="entry name" value="WD40_repeat_dom_sf"/>
</dbReference>
<keyword evidence="8" id="KW-1185">Reference proteome</keyword>
<reference evidence="7" key="1">
    <citation type="journal article" date="2020" name="Stud. Mycol.">
        <title>101 Dothideomycetes genomes: a test case for predicting lifestyles and emergence of pathogens.</title>
        <authorList>
            <person name="Haridas S."/>
            <person name="Albert R."/>
            <person name="Binder M."/>
            <person name="Bloem J."/>
            <person name="Labutti K."/>
            <person name="Salamov A."/>
            <person name="Andreopoulos B."/>
            <person name="Baker S."/>
            <person name="Barry K."/>
            <person name="Bills G."/>
            <person name="Bluhm B."/>
            <person name="Cannon C."/>
            <person name="Castanera R."/>
            <person name="Culley D."/>
            <person name="Daum C."/>
            <person name="Ezra D."/>
            <person name="Gonzalez J."/>
            <person name="Henrissat B."/>
            <person name="Kuo A."/>
            <person name="Liang C."/>
            <person name="Lipzen A."/>
            <person name="Lutzoni F."/>
            <person name="Magnuson J."/>
            <person name="Mondo S."/>
            <person name="Nolan M."/>
            <person name="Ohm R."/>
            <person name="Pangilinan J."/>
            <person name="Park H.-J."/>
            <person name="Ramirez L."/>
            <person name="Alfaro M."/>
            <person name="Sun H."/>
            <person name="Tritt A."/>
            <person name="Yoshinaga Y."/>
            <person name="Zwiers L.-H."/>
            <person name="Turgeon B."/>
            <person name="Goodwin S."/>
            <person name="Spatafora J."/>
            <person name="Crous P."/>
            <person name="Grigoriev I."/>
        </authorList>
    </citation>
    <scope>NUCLEOTIDE SEQUENCE</scope>
    <source>
        <strain evidence="7">ATCC 16933</strain>
    </source>
</reference>
<dbReference type="PANTHER" id="PTHR46170:SF1">
    <property type="entry name" value="GATOR COMPLEX PROTEIN WDR59"/>
    <property type="match status" value="1"/>
</dbReference>
<dbReference type="PROSITE" id="PS50908">
    <property type="entry name" value="RWD"/>
    <property type="match status" value="1"/>
</dbReference>
<dbReference type="Pfam" id="PF00400">
    <property type="entry name" value="WD40"/>
    <property type="match status" value="3"/>
</dbReference>
<feature type="compositionally biased region" description="Polar residues" evidence="5">
    <location>
        <begin position="1115"/>
        <end position="1141"/>
    </location>
</feature>
<keyword evidence="2" id="KW-0677">Repeat</keyword>
<feature type="region of interest" description="Disordered" evidence="5">
    <location>
        <begin position="1268"/>
        <end position="1295"/>
    </location>
</feature>
<feature type="region of interest" description="Disordered" evidence="5">
    <location>
        <begin position="700"/>
        <end position="794"/>
    </location>
</feature>
<dbReference type="SMART" id="SM00320">
    <property type="entry name" value="WD40"/>
    <property type="match status" value="5"/>
</dbReference>
<dbReference type="GO" id="GO:0005774">
    <property type="term" value="C:vacuolar membrane"/>
    <property type="evidence" value="ECO:0007669"/>
    <property type="project" value="TreeGrafter"/>
</dbReference>
<organism evidence="7 8">
    <name type="scientific">Lineolata rhizophorae</name>
    <dbReference type="NCBI Taxonomy" id="578093"/>
    <lineage>
        <taxon>Eukaryota</taxon>
        <taxon>Fungi</taxon>
        <taxon>Dikarya</taxon>
        <taxon>Ascomycota</taxon>
        <taxon>Pezizomycotina</taxon>
        <taxon>Dothideomycetes</taxon>
        <taxon>Dothideomycetes incertae sedis</taxon>
        <taxon>Lineolatales</taxon>
        <taxon>Lineolataceae</taxon>
        <taxon>Lineolata</taxon>
    </lineage>
</organism>
<sequence>MRLPADAFERRPTKAPASVFQSPTFDRDVSIRVNEAIGSASISPSGRDVVLASRHGLYIIDLDSPYSPPRHLPHRSPWEVADVQWSPHASTPSWIVSTSNQKALVWNVERADAPIHAVLHAHSRAITDINFSAHHPFELATCAVDSFVHCWDIRVPRPVLSFADWFAGATQVKWNRQDEHIIASSHDRVLRIWDTRKGAFPLRSIDAHSTKIYGVDWNRTDSRMVLTCSLDKTIKFWNYHDPDNRPERVIRTPFPVWRARHTPFGHGVLAMPQRGNYDLHLYDRRLEPGQAADAMVRPVHSFDAHKDQVKEFLWRSRGDIEGGNDNREFQLVSWGMDRDLHLHHIDPNILSAVGHERGKESLKGLNLTRKGAQYRTYRDEQANVSYGRQPVSQVPGLTAMFHAASTSVMAGRSPLPAVVSWNDGSYVASSPGMQTRSSSKKPLNPITWMKGVKIGKRDSDALGTIGSRSSMLLTDQSMVWENPDSLGDEITSVGERFKKVNFEEVDVDRRSITVTLNGPWGHENKPVFIRIELIFPDDYPRSAAPIHKIQKTTSAISDETLVKLDSEIRSITDMYRLRHRGCLEAIVSYLLGERDLHDSISWLSEEAGLGDETDDKGAESSSDEEDGVGADFDGGQTQDLEMSGRDMLRTVNANAQVPLPRECGATWANDGTLVCFFPPKPEPKPLFSLSAIKNSERFSNNQRIFPGAGRYGTDSPSRSNNPTLDVEEDDMEGSSEGSWTSSSSGSSSEDIGGLPGPFQPPTAWRGAAFRLQRSSQHSSADQGHRTTASKPKSVVSLRNMEHILPAKKTLAQNYQILGDGPSVCSHNEMIAREHGYEDLAEIWNFIRLILCNEVPLQVLEQSKSNDQILVLARRSLVSINRKDSGADLSFDHQMAVKDPKFKGRVKWGHHPFAGSWLVPALFDYFEARADVQMLAMLSCMLAEPPGRDKNPEMMMHFRQSEIPLALKAPAFSLDYYPSTEVAWGFVRGAPPGSAPPGGWDRRSLGSSPGWDSFTTNASKRLEAHGSASSFNGPWIGESPSGEPFPSNPLGTTPPTLSRTNTHRSSAAVSFSSSPEQHHHGRKPTNISSAWASLRQIPLGVSPSPPHNSKPRTSEGDLSTSAPTSGITWGSTTVYDGSTNAPQPHRSKHARRGYNYAHDTDLRDIEIKTNLRNQDQFDDEAGVDVPLLDPMQEGRYKAYREAYASLLSVWGFTIQRSEVLKFNGLVSHAYDVRPIDLAIDIASRESSQTHDIAAQELQPWRSISKAYANRVPSPGTHGDDQVLVGRKDQSDPLPPPELVVDVIERDSRPSCIMCWQRITGLYKSCLACGHITHTKCCQQWVAANDTGTCKTGCGCFCPADP</sequence>
<dbReference type="PROSITE" id="PS00678">
    <property type="entry name" value="WD_REPEATS_1"/>
    <property type="match status" value="1"/>
</dbReference>
<dbReference type="PANTHER" id="PTHR46170">
    <property type="entry name" value="GATOR COMPLEX PROTEIN WDR59"/>
    <property type="match status" value="1"/>
</dbReference>
<dbReference type="Gene3D" id="2.130.10.10">
    <property type="entry name" value="YVTN repeat-like/Quinoprotein amine dehydrogenase"/>
    <property type="match status" value="1"/>
</dbReference>
<comment type="similarity">
    <text evidence="3">Belongs to the WD repeat WDR59 family.</text>
</comment>
<evidence type="ECO:0000256" key="2">
    <source>
        <dbReference type="ARBA" id="ARBA00022737"/>
    </source>
</evidence>
<feature type="repeat" description="WD" evidence="4">
    <location>
        <begin position="205"/>
        <end position="238"/>
    </location>
</feature>
<dbReference type="InterPro" id="IPR019775">
    <property type="entry name" value="WD40_repeat_CS"/>
</dbReference>
<gene>
    <name evidence="7" type="ORF">BDY21DRAFT_290766</name>
</gene>
<feature type="region of interest" description="Disordered" evidence="5">
    <location>
        <begin position="607"/>
        <end position="639"/>
    </location>
</feature>
<evidence type="ECO:0000313" key="7">
    <source>
        <dbReference type="EMBL" id="KAF2454664.1"/>
    </source>
</evidence>
<dbReference type="InterPro" id="IPR049566">
    <property type="entry name" value="WDR59_RTC1-like_RING_Znf"/>
</dbReference>
<dbReference type="EMBL" id="MU001690">
    <property type="protein sequence ID" value="KAF2454664.1"/>
    <property type="molecule type" value="Genomic_DNA"/>
</dbReference>
<feature type="compositionally biased region" description="Polar residues" evidence="5">
    <location>
        <begin position="714"/>
        <end position="723"/>
    </location>
</feature>
<accession>A0A6A6NT96</accession>